<gene>
    <name evidence="1" type="ordered locus">Tpau_3895</name>
</gene>
<reference evidence="1 2" key="2">
    <citation type="journal article" date="2011" name="Stand. Genomic Sci.">
        <title>Complete genome sequence of Tsukamurella paurometabola type strain (no. 33).</title>
        <authorList>
            <person name="Munk A.C."/>
            <person name="Lapidus A."/>
            <person name="Lucas S."/>
            <person name="Nolan M."/>
            <person name="Tice H."/>
            <person name="Cheng J.F."/>
            <person name="Del Rio T.G."/>
            <person name="Goodwin L."/>
            <person name="Pitluck S."/>
            <person name="Liolios K."/>
            <person name="Huntemann M."/>
            <person name="Ivanova N."/>
            <person name="Mavromatis K."/>
            <person name="Mikhailova N."/>
            <person name="Pati A."/>
            <person name="Chen A."/>
            <person name="Palaniappan K."/>
            <person name="Tapia R."/>
            <person name="Han C."/>
            <person name="Land M."/>
            <person name="Hauser L."/>
            <person name="Chang Y.J."/>
            <person name="Jeffries C.D."/>
            <person name="Brettin T."/>
            <person name="Yasawong M."/>
            <person name="Brambilla E.M."/>
            <person name="Rohde M."/>
            <person name="Sikorski J."/>
            <person name="Goker M."/>
            <person name="Detter J.C."/>
            <person name="Woyke T."/>
            <person name="Bristow J."/>
            <person name="Eisen J.A."/>
            <person name="Markowitz V."/>
            <person name="Hugenholtz P."/>
            <person name="Kyrpides N.C."/>
            <person name="Klenk H.P."/>
        </authorList>
    </citation>
    <scope>NUCLEOTIDE SEQUENCE [LARGE SCALE GENOMIC DNA]</scope>
    <source>
        <strain evidence="2">ATCC 8368 / DSM 20162 / CCUG 35730 / CIP 100753 / JCM 10117 / KCTC 9821 / NBRC 16120 / NCIMB 702349 / NCTC 13040</strain>
    </source>
</reference>
<dbReference type="HOGENOM" id="CLU_1389693_0_0_11"/>
<dbReference type="Pfam" id="PF25310">
    <property type="entry name" value="VG15"/>
    <property type="match status" value="1"/>
</dbReference>
<dbReference type="eggNOG" id="ENOG502ZX6A">
    <property type="taxonomic scope" value="Bacteria"/>
</dbReference>
<dbReference type="EMBL" id="CP001966">
    <property type="protein sequence ID" value="ADG80467.1"/>
    <property type="molecule type" value="Genomic_DNA"/>
</dbReference>
<name>D5UMJ3_TSUPD</name>
<reference evidence="2" key="1">
    <citation type="submission" date="2010-03" db="EMBL/GenBank/DDBJ databases">
        <title>The complete chromosome of Tsukamurella paurometabola DSM 20162.</title>
        <authorList>
            <consortium name="US DOE Joint Genome Institute (JGI-PGF)"/>
            <person name="Lucas S."/>
            <person name="Copeland A."/>
            <person name="Lapidus A."/>
            <person name="Glavina del Rio T."/>
            <person name="Dalin E."/>
            <person name="Tice H."/>
            <person name="Bruce D."/>
            <person name="Goodwin L."/>
            <person name="Pitluck S."/>
            <person name="Kyrpides N."/>
            <person name="Mavromatis K."/>
            <person name="Ivanova N."/>
            <person name="Mikhailova N."/>
            <person name="Munk A.C."/>
            <person name="Brettin T."/>
            <person name="Detter J.C."/>
            <person name="Tapia R."/>
            <person name="Han C."/>
            <person name="Larimer F."/>
            <person name="Land M."/>
            <person name="Hauser L."/>
            <person name="Markowitz V."/>
            <person name="Cheng J.-F."/>
            <person name="Hugenholtz P."/>
            <person name="Woyke T."/>
            <person name="Wu D."/>
            <person name="Jando M."/>
            <person name="Brambilla E."/>
            <person name="Klenk H.-P."/>
            <person name="Eisen J.A."/>
        </authorList>
    </citation>
    <scope>NUCLEOTIDE SEQUENCE [LARGE SCALE GENOMIC DNA]</scope>
    <source>
        <strain evidence="2">ATCC 8368 / DSM 20162 / CCUG 35730 / CIP 100753 / JCM 10117 / KCTC 9821 / NBRC 16120 / NCIMB 702349 / NCTC 13040</strain>
    </source>
</reference>
<dbReference type="STRING" id="521096.Tpau_3895"/>
<dbReference type="InterPro" id="IPR057369">
    <property type="entry name" value="VG15"/>
</dbReference>
<protein>
    <recommendedName>
        <fullName evidence="3">Phage head morphogenesis protein, SPP1 gp7 family</fullName>
    </recommendedName>
</protein>
<keyword evidence="2" id="KW-1185">Reference proteome</keyword>
<proteinExistence type="predicted"/>
<evidence type="ECO:0008006" key="3">
    <source>
        <dbReference type="Google" id="ProtNLM"/>
    </source>
</evidence>
<evidence type="ECO:0000313" key="1">
    <source>
        <dbReference type="EMBL" id="ADG80467.1"/>
    </source>
</evidence>
<dbReference type="KEGG" id="tpr:Tpau_3895"/>
<accession>D5UMJ3</accession>
<evidence type="ECO:0000313" key="2">
    <source>
        <dbReference type="Proteomes" id="UP000001213"/>
    </source>
</evidence>
<sequence>MTERAVIDGFDSWLQRLGEKTARAVLELLEVYRAGQVDEAVFAEALGQMVAAVNSSARAAADVVAARAVETVLGERVTATGSAAVSAVEDHGRLARAAATFAGILADEDVDARLERFARDEPAQAAQQQVVHSYKSHGIDGYTRGLNAGACELCVWLRKEHLRPGGFVYPASKPMHRHTGCRCTPIPTRKEIDNDE</sequence>
<dbReference type="Proteomes" id="UP000001213">
    <property type="component" value="Chromosome"/>
</dbReference>
<organism evidence="1 2">
    <name type="scientific">Tsukamurella paurometabola (strain ATCC 8368 / DSM 20162 / CCUG 35730 / CIP 100753 / JCM 10117 / KCTC 9821 / NBRC 16120 / NCIMB 702349 / NCTC 13040)</name>
    <name type="common">Corynebacterium paurometabolum</name>
    <dbReference type="NCBI Taxonomy" id="521096"/>
    <lineage>
        <taxon>Bacteria</taxon>
        <taxon>Bacillati</taxon>
        <taxon>Actinomycetota</taxon>
        <taxon>Actinomycetes</taxon>
        <taxon>Mycobacteriales</taxon>
        <taxon>Tsukamurellaceae</taxon>
        <taxon>Tsukamurella</taxon>
    </lineage>
</organism>
<dbReference type="AlphaFoldDB" id="D5UMJ3"/>
<dbReference type="RefSeq" id="WP_013128463.1">
    <property type="nucleotide sequence ID" value="NC_014158.1"/>
</dbReference>